<dbReference type="PIRSF" id="PIRSF037208">
    <property type="entry name" value="ATE_pro_prd"/>
    <property type="match status" value="1"/>
</dbReference>
<evidence type="ECO:0000313" key="7">
    <source>
        <dbReference type="EMBL" id="ACO78997.1"/>
    </source>
</evidence>
<protein>
    <recommendedName>
        <fullName evidence="4">Aspartate/glutamate leucyltransferase</fullName>
        <ecNumber evidence="4">2.3.2.29</ecNumber>
    </recommendedName>
</protein>
<dbReference type="Proteomes" id="UP000002424">
    <property type="component" value="Chromosome"/>
</dbReference>
<dbReference type="SUPFAM" id="SSF55729">
    <property type="entry name" value="Acyl-CoA N-acyltransferases (Nat)"/>
    <property type="match status" value="1"/>
</dbReference>
<dbReference type="EMBL" id="CP001157">
    <property type="protein sequence ID" value="ACO78997.1"/>
    <property type="molecule type" value="Genomic_DNA"/>
</dbReference>
<dbReference type="Pfam" id="PF04377">
    <property type="entry name" value="ATE_C"/>
    <property type="match status" value="1"/>
</dbReference>
<keyword evidence="2 4" id="KW-0808">Transferase</keyword>
<dbReference type="InterPro" id="IPR017138">
    <property type="entry name" value="Asp_Glu_LeuTrfase"/>
</dbReference>
<name>C1DKZ5_AZOVD</name>
<dbReference type="Pfam" id="PF04376">
    <property type="entry name" value="ATE_N"/>
    <property type="match status" value="1"/>
</dbReference>
<dbReference type="HAMAP" id="MF_00689">
    <property type="entry name" value="Bpt"/>
    <property type="match status" value="1"/>
</dbReference>
<dbReference type="NCBIfam" id="NF002346">
    <property type="entry name" value="PRK01305.2-3"/>
    <property type="match status" value="1"/>
</dbReference>
<dbReference type="InterPro" id="IPR007472">
    <property type="entry name" value="N-end_Aminoacyl_Trfase_C"/>
</dbReference>
<dbReference type="STRING" id="322710.Avin_28250"/>
<dbReference type="EnsemblBacteria" id="ACO78997">
    <property type="protein sequence ID" value="ACO78997"/>
    <property type="gene ID" value="Avin_28250"/>
</dbReference>
<dbReference type="EC" id="2.3.2.29" evidence="4"/>
<comment type="catalytic activity">
    <reaction evidence="4">
        <text>N-terminal L-aspartyl-[protein] + L-leucyl-tRNA(Leu) = N-terminal L-leucyl-L-aspartyl-[protein] + tRNA(Leu) + H(+)</text>
        <dbReference type="Rhea" id="RHEA:50420"/>
        <dbReference type="Rhea" id="RHEA-COMP:9613"/>
        <dbReference type="Rhea" id="RHEA-COMP:9622"/>
        <dbReference type="Rhea" id="RHEA-COMP:12669"/>
        <dbReference type="Rhea" id="RHEA-COMP:12674"/>
        <dbReference type="ChEBI" id="CHEBI:15378"/>
        <dbReference type="ChEBI" id="CHEBI:64720"/>
        <dbReference type="ChEBI" id="CHEBI:78442"/>
        <dbReference type="ChEBI" id="CHEBI:78494"/>
        <dbReference type="ChEBI" id="CHEBI:133042"/>
        <dbReference type="EC" id="2.3.2.29"/>
    </reaction>
</comment>
<dbReference type="InterPro" id="IPR016181">
    <property type="entry name" value="Acyl_CoA_acyltransferase"/>
</dbReference>
<proteinExistence type="inferred from homology"/>
<evidence type="ECO:0000259" key="6">
    <source>
        <dbReference type="Pfam" id="PF04377"/>
    </source>
</evidence>
<reference evidence="7 8" key="1">
    <citation type="journal article" date="2009" name="J. Bacteriol.">
        <title>Genome sequence of Azotobacter vinelandii, an obligate aerobe specialized to support diverse anaerobic metabolic processes.</title>
        <authorList>
            <person name="Setubal J.C."/>
            <person name="dos Santos P."/>
            <person name="Goldman B.S."/>
            <person name="Ertesvag H."/>
            <person name="Espin G."/>
            <person name="Rubio L.M."/>
            <person name="Valla S."/>
            <person name="Almeida N.F."/>
            <person name="Balasubramanian D."/>
            <person name="Cromes L."/>
            <person name="Curatti L."/>
            <person name="Du Z."/>
            <person name="Godsy E."/>
            <person name="Goodner B."/>
            <person name="Hellner-Burris K."/>
            <person name="Hernandez J.A."/>
            <person name="Houmiel K."/>
            <person name="Imperial J."/>
            <person name="Kennedy C."/>
            <person name="Larson T.J."/>
            <person name="Latreille P."/>
            <person name="Ligon L.S."/>
            <person name="Lu J."/>
            <person name="Maerk M."/>
            <person name="Miller N.M."/>
            <person name="Norton S."/>
            <person name="O'Carroll I.P."/>
            <person name="Paulsen I."/>
            <person name="Raulfs E.C."/>
            <person name="Roemer R."/>
            <person name="Rosser J."/>
            <person name="Segura D."/>
            <person name="Slater S."/>
            <person name="Stricklin S.L."/>
            <person name="Studholme D.J."/>
            <person name="Sun J."/>
            <person name="Viana C.J."/>
            <person name="Wallin E."/>
            <person name="Wang B."/>
            <person name="Wheeler C."/>
            <person name="Zhu H."/>
            <person name="Dean D.R."/>
            <person name="Dixon R."/>
            <person name="Wood D."/>
        </authorList>
    </citation>
    <scope>NUCLEOTIDE SEQUENCE [LARGE SCALE GENOMIC DNA]</scope>
    <source>
        <strain evidence="8">DJ / ATCC BAA-1303</strain>
    </source>
</reference>
<dbReference type="GO" id="GO:0008914">
    <property type="term" value="F:leucyl-tRNA--protein transferase activity"/>
    <property type="evidence" value="ECO:0007669"/>
    <property type="project" value="UniProtKB-UniRule"/>
</dbReference>
<keyword evidence="1 4" id="KW-0963">Cytoplasm</keyword>
<dbReference type="NCBIfam" id="NF002341">
    <property type="entry name" value="PRK01305.1-1"/>
    <property type="match status" value="1"/>
</dbReference>
<evidence type="ECO:0000256" key="2">
    <source>
        <dbReference type="ARBA" id="ARBA00022679"/>
    </source>
</evidence>
<dbReference type="PANTHER" id="PTHR21367:SF1">
    <property type="entry name" value="ARGINYL-TRNA--PROTEIN TRANSFERASE 1"/>
    <property type="match status" value="1"/>
</dbReference>
<dbReference type="NCBIfam" id="NF002342">
    <property type="entry name" value="PRK01305.1-3"/>
    <property type="match status" value="1"/>
</dbReference>
<accession>C1DKZ5</accession>
<keyword evidence="3 4" id="KW-0012">Acyltransferase</keyword>
<sequence>MSAANDCGTPWAFRGLTMTELARLKFYATQPHACSYLPDEQATTLFLDPSQPMDMHVYAELSDLGFRRSGDHLYRPHCQGCNACIPARIPARGFALNRQQRRILKRNADLAVRAVRPSFTEEYYKLYARYIEQRHADGDMYPPNRDQFCTFLVRDLPFSRFYEFRLSGRLLAVAVTDVLPNGLSAVYTFYDPDEERRSLGRYAILWQIGEAARLGLQAVYLGYWIKNCRKMNYKTQYRPIELLVNHRWVTLT</sequence>
<dbReference type="PANTHER" id="PTHR21367">
    <property type="entry name" value="ARGININE-TRNA-PROTEIN TRANSFERASE 1"/>
    <property type="match status" value="1"/>
</dbReference>
<dbReference type="InterPro" id="IPR030700">
    <property type="entry name" value="N-end_Aminoacyl_Trfase"/>
</dbReference>
<dbReference type="eggNOG" id="COG2935">
    <property type="taxonomic scope" value="Bacteria"/>
</dbReference>
<evidence type="ECO:0000259" key="5">
    <source>
        <dbReference type="Pfam" id="PF04376"/>
    </source>
</evidence>
<comment type="function">
    <text evidence="4">Functions in the N-end rule pathway of protein degradation where it conjugates Leu from its aminoacyl-tRNA to the N-termini of proteins containing an N-terminal aspartate or glutamate.</text>
</comment>
<evidence type="ECO:0000256" key="3">
    <source>
        <dbReference type="ARBA" id="ARBA00023315"/>
    </source>
</evidence>
<comment type="subcellular location">
    <subcellularLocation>
        <location evidence="4">Cytoplasm</location>
    </subcellularLocation>
</comment>
<dbReference type="InterPro" id="IPR007471">
    <property type="entry name" value="N-end_Aminoacyl_Trfase_N"/>
</dbReference>
<feature type="domain" description="N-end rule aminoacyl transferase C-terminal" evidence="6">
    <location>
        <begin position="122"/>
        <end position="243"/>
    </location>
</feature>
<dbReference type="NCBIfam" id="NF002345">
    <property type="entry name" value="PRK01305.2-2"/>
    <property type="match status" value="1"/>
</dbReference>
<comment type="catalytic activity">
    <reaction evidence="4">
        <text>N-terminal L-glutamyl-[protein] + L-leucyl-tRNA(Leu) = N-terminal L-leucyl-L-glutamyl-[protein] + tRNA(Leu) + H(+)</text>
        <dbReference type="Rhea" id="RHEA:50412"/>
        <dbReference type="Rhea" id="RHEA-COMP:9613"/>
        <dbReference type="Rhea" id="RHEA-COMP:9622"/>
        <dbReference type="Rhea" id="RHEA-COMP:12664"/>
        <dbReference type="Rhea" id="RHEA-COMP:12668"/>
        <dbReference type="ChEBI" id="CHEBI:15378"/>
        <dbReference type="ChEBI" id="CHEBI:64721"/>
        <dbReference type="ChEBI" id="CHEBI:78442"/>
        <dbReference type="ChEBI" id="CHEBI:78494"/>
        <dbReference type="ChEBI" id="CHEBI:133041"/>
        <dbReference type="EC" id="2.3.2.29"/>
    </reaction>
</comment>
<evidence type="ECO:0000256" key="4">
    <source>
        <dbReference type="HAMAP-Rule" id="MF_00689"/>
    </source>
</evidence>
<organism evidence="7 8">
    <name type="scientific">Azotobacter vinelandii (strain DJ / ATCC BAA-1303)</name>
    <dbReference type="NCBI Taxonomy" id="322710"/>
    <lineage>
        <taxon>Bacteria</taxon>
        <taxon>Pseudomonadati</taxon>
        <taxon>Pseudomonadota</taxon>
        <taxon>Gammaproteobacteria</taxon>
        <taxon>Pseudomonadales</taxon>
        <taxon>Pseudomonadaceae</taxon>
        <taxon>Azotobacter</taxon>
    </lineage>
</organism>
<dbReference type="GO" id="GO:0004057">
    <property type="term" value="F:arginyl-tRNA--protein transferase activity"/>
    <property type="evidence" value="ECO:0007669"/>
    <property type="project" value="InterPro"/>
</dbReference>
<dbReference type="AlphaFoldDB" id="C1DKZ5"/>
<dbReference type="GO" id="GO:0005737">
    <property type="term" value="C:cytoplasm"/>
    <property type="evidence" value="ECO:0007669"/>
    <property type="project" value="UniProtKB-SubCell"/>
</dbReference>
<dbReference type="KEGG" id="avn:Avin_28250"/>
<dbReference type="GO" id="GO:0071596">
    <property type="term" value="P:ubiquitin-dependent protein catabolic process via the N-end rule pathway"/>
    <property type="evidence" value="ECO:0007669"/>
    <property type="project" value="InterPro"/>
</dbReference>
<comment type="similarity">
    <text evidence="4">Belongs to the R-transferase family. Bpt subfamily.</text>
</comment>
<gene>
    <name evidence="4" type="primary">bpt</name>
    <name evidence="7" type="ordered locus">Avin_28250</name>
</gene>
<keyword evidence="8" id="KW-1185">Reference proteome</keyword>
<evidence type="ECO:0000313" key="8">
    <source>
        <dbReference type="Proteomes" id="UP000002424"/>
    </source>
</evidence>
<feature type="domain" description="N-end aminoacyl transferase N-terminal" evidence="5">
    <location>
        <begin position="32"/>
        <end position="102"/>
    </location>
</feature>
<evidence type="ECO:0000256" key="1">
    <source>
        <dbReference type="ARBA" id="ARBA00022490"/>
    </source>
</evidence>
<dbReference type="HOGENOM" id="CLU_077607_0_0_6"/>